<feature type="domain" description="YdhG-like" evidence="1">
    <location>
        <begin position="24"/>
        <end position="125"/>
    </location>
</feature>
<evidence type="ECO:0000313" key="2">
    <source>
        <dbReference type="EMBL" id="MDN4166741.1"/>
    </source>
</evidence>
<keyword evidence="3" id="KW-1185">Reference proteome</keyword>
<evidence type="ECO:0000259" key="1">
    <source>
        <dbReference type="Pfam" id="PF08818"/>
    </source>
</evidence>
<comment type="caution">
    <text evidence="2">The sequence shown here is derived from an EMBL/GenBank/DDBJ whole genome shotgun (WGS) entry which is preliminary data.</text>
</comment>
<dbReference type="RefSeq" id="WP_320005279.1">
    <property type="nucleotide sequence ID" value="NZ_JAUHJS010000008.1"/>
</dbReference>
<protein>
    <submittedName>
        <fullName evidence="2">DUF1801 domain-containing protein</fullName>
    </submittedName>
</protein>
<proteinExistence type="predicted"/>
<dbReference type="SUPFAM" id="SSF159888">
    <property type="entry name" value="YdhG-like"/>
    <property type="match status" value="1"/>
</dbReference>
<organism evidence="2 3">
    <name type="scientific">Shiella aurantiaca</name>
    <dbReference type="NCBI Taxonomy" id="3058365"/>
    <lineage>
        <taxon>Bacteria</taxon>
        <taxon>Pseudomonadati</taxon>
        <taxon>Bacteroidota</taxon>
        <taxon>Cytophagia</taxon>
        <taxon>Cytophagales</taxon>
        <taxon>Shiellaceae</taxon>
        <taxon>Shiella</taxon>
    </lineage>
</organism>
<evidence type="ECO:0000313" key="3">
    <source>
        <dbReference type="Proteomes" id="UP001168552"/>
    </source>
</evidence>
<sequence length="146" mass="17070">MSKFQPFSFADVEEFLDFLTEEERKIVRVLRSLIQDCLPEAREKLAYNVPFYYRNRRLAYIWPASVPWGGFKQEGVALGFCYGYLLDNSENYLLGDANKQIRYFIFRQVSDIDQDLVRAYLLEAMEVDGQFSKAGKKVKNNPNLLS</sequence>
<dbReference type="Gene3D" id="3.90.1150.200">
    <property type="match status" value="1"/>
</dbReference>
<dbReference type="InterPro" id="IPR014922">
    <property type="entry name" value="YdhG-like"/>
</dbReference>
<dbReference type="Pfam" id="PF08818">
    <property type="entry name" value="DUF1801"/>
    <property type="match status" value="1"/>
</dbReference>
<dbReference type="EMBL" id="JAUHJS010000008">
    <property type="protein sequence ID" value="MDN4166741.1"/>
    <property type="molecule type" value="Genomic_DNA"/>
</dbReference>
<dbReference type="Proteomes" id="UP001168552">
    <property type="component" value="Unassembled WGS sequence"/>
</dbReference>
<gene>
    <name evidence="2" type="ORF">QWY31_14615</name>
</gene>
<reference evidence="2" key="1">
    <citation type="submission" date="2023-06" db="EMBL/GenBank/DDBJ databases">
        <title>Cytophagales bacterium Strain LB-30, isolated from soil.</title>
        <authorList>
            <person name="Liu B."/>
        </authorList>
    </citation>
    <scope>NUCLEOTIDE SEQUENCE</scope>
    <source>
        <strain evidence="2">LB-30</strain>
    </source>
</reference>
<name>A0ABT8F8E1_9BACT</name>
<accession>A0ABT8F8E1</accession>